<evidence type="ECO:0000313" key="3">
    <source>
        <dbReference type="Proteomes" id="UP000290889"/>
    </source>
</evidence>
<sequence length="198" mass="22754">MELQELEKLWTEMSQELESQKKLNKTIIMDMTQTKYVNKFRKISTYETIGAVICIAAALYIITQFNLLDTWYLQLCGAFTVTFLIILPILTLQSLQKIQNIDLAGSEVKETIIRFERAKKRVLYLQRAGIYLSFILMITILPVAAKISGKGKDLFQDPGVLYVYIPVMVVFLVLFARWGYGCYKSITTSAENILKEIE</sequence>
<feature type="transmembrane region" description="Helical" evidence="1">
    <location>
        <begin position="45"/>
        <end position="65"/>
    </location>
</feature>
<name>A0A411E902_9FLAO</name>
<dbReference type="AlphaFoldDB" id="A0A411E902"/>
<feature type="transmembrane region" description="Helical" evidence="1">
    <location>
        <begin position="128"/>
        <end position="149"/>
    </location>
</feature>
<dbReference type="OrthoDB" id="1160385at2"/>
<dbReference type="RefSeq" id="WP_129603883.1">
    <property type="nucleotide sequence ID" value="NZ_CP035544.1"/>
</dbReference>
<dbReference type="KEGG" id="mur:EQY75_06270"/>
<protein>
    <submittedName>
        <fullName evidence="2">Uncharacterized protein</fullName>
    </submittedName>
</protein>
<proteinExistence type="predicted"/>
<accession>A0A411E902</accession>
<keyword evidence="1" id="KW-0812">Transmembrane</keyword>
<evidence type="ECO:0000256" key="1">
    <source>
        <dbReference type="SAM" id="Phobius"/>
    </source>
</evidence>
<reference evidence="2 3" key="1">
    <citation type="submission" date="2019-01" db="EMBL/GenBank/DDBJ databases">
        <title>Muriicola soli sp. nov., isolated from soil.</title>
        <authorList>
            <person name="Kang H.J."/>
            <person name="Kim S.B."/>
        </authorList>
    </citation>
    <scope>NUCLEOTIDE SEQUENCE [LARGE SCALE GENOMIC DNA]</scope>
    <source>
        <strain evidence="2 3">MMS17-SY002</strain>
    </source>
</reference>
<feature type="transmembrane region" description="Helical" evidence="1">
    <location>
        <begin position="161"/>
        <end position="180"/>
    </location>
</feature>
<dbReference type="EMBL" id="CP035544">
    <property type="protein sequence ID" value="QBA64169.1"/>
    <property type="molecule type" value="Genomic_DNA"/>
</dbReference>
<dbReference type="Proteomes" id="UP000290889">
    <property type="component" value="Chromosome"/>
</dbReference>
<evidence type="ECO:0000313" key="2">
    <source>
        <dbReference type="EMBL" id="QBA64169.1"/>
    </source>
</evidence>
<organism evidence="2 3">
    <name type="scientific">Muriicola soli</name>
    <dbReference type="NCBI Taxonomy" id="2507538"/>
    <lineage>
        <taxon>Bacteria</taxon>
        <taxon>Pseudomonadati</taxon>
        <taxon>Bacteroidota</taxon>
        <taxon>Flavobacteriia</taxon>
        <taxon>Flavobacteriales</taxon>
        <taxon>Flavobacteriaceae</taxon>
        <taxon>Muriicola</taxon>
    </lineage>
</organism>
<keyword evidence="1" id="KW-1133">Transmembrane helix</keyword>
<gene>
    <name evidence="2" type="ORF">EQY75_06270</name>
</gene>
<keyword evidence="1" id="KW-0472">Membrane</keyword>
<keyword evidence="3" id="KW-1185">Reference proteome</keyword>
<feature type="transmembrane region" description="Helical" evidence="1">
    <location>
        <begin position="71"/>
        <end position="92"/>
    </location>
</feature>